<dbReference type="InterPro" id="IPR051686">
    <property type="entry name" value="Lipoprotein_DolP"/>
</dbReference>
<proteinExistence type="predicted"/>
<dbReference type="EMBL" id="JARJFB010000009">
    <property type="protein sequence ID" value="MEA0970288.1"/>
    <property type="molecule type" value="Genomic_DNA"/>
</dbReference>
<dbReference type="PANTHER" id="PTHR34606:SF15">
    <property type="entry name" value="BON DOMAIN-CONTAINING PROTEIN"/>
    <property type="match status" value="1"/>
</dbReference>
<feature type="domain" description="BON" evidence="1">
    <location>
        <begin position="111"/>
        <end position="177"/>
    </location>
</feature>
<dbReference type="Proteomes" id="UP001291687">
    <property type="component" value="Unassembled WGS sequence"/>
</dbReference>
<dbReference type="Gene3D" id="3.30.1340.30">
    <property type="match status" value="2"/>
</dbReference>
<protein>
    <submittedName>
        <fullName evidence="2">BON domain-containing protein</fullName>
    </submittedName>
</protein>
<reference evidence="2 3" key="1">
    <citation type="submission" date="2023-03" db="EMBL/GenBank/DDBJ databases">
        <title>Host association and intracellularity evolved multiple times independently in the Rickettsiales.</title>
        <authorList>
            <person name="Castelli M."/>
            <person name="Nardi T."/>
            <person name="Gammuto L."/>
            <person name="Bellinzona G."/>
            <person name="Sabaneyeva E."/>
            <person name="Potekhin A."/>
            <person name="Serra V."/>
            <person name="Petroni G."/>
            <person name="Sassera D."/>
        </authorList>
    </citation>
    <scope>NUCLEOTIDE SEQUENCE [LARGE SCALE GENOMIC DNA]</scope>
    <source>
        <strain evidence="2 3">Sr 2-6</strain>
    </source>
</reference>
<feature type="domain" description="BON" evidence="1">
    <location>
        <begin position="32"/>
        <end position="101"/>
    </location>
</feature>
<keyword evidence="3" id="KW-1185">Reference proteome</keyword>
<dbReference type="InterPro" id="IPR007055">
    <property type="entry name" value="BON_dom"/>
</dbReference>
<evidence type="ECO:0000313" key="3">
    <source>
        <dbReference type="Proteomes" id="UP001291687"/>
    </source>
</evidence>
<dbReference type="PROSITE" id="PS50914">
    <property type="entry name" value="BON"/>
    <property type="match status" value="2"/>
</dbReference>
<dbReference type="PANTHER" id="PTHR34606">
    <property type="entry name" value="BON DOMAIN-CONTAINING PROTEIN"/>
    <property type="match status" value="1"/>
</dbReference>
<dbReference type="RefSeq" id="WP_322776189.1">
    <property type="nucleotide sequence ID" value="NZ_JARJFB010000009.1"/>
</dbReference>
<sequence>MLLKKPIMFVLSLTIATIAIFNCPMIFATPAEDSDITTGITALLISENDIPSNSISVSTKDRIVTLKGTVDTALQAHKAIEIASSVNGVIDVVDTQLKLKGSQSLIADSLITAKVKGKIRYLYTSEKIVDGYDLHVETTDHVVHIFGKVAREADLDTVVAAAKEVKGVKSVKTNIKV</sequence>
<evidence type="ECO:0000313" key="2">
    <source>
        <dbReference type="EMBL" id="MEA0970288.1"/>
    </source>
</evidence>
<gene>
    <name evidence="2" type="ORF">Megvenef_00246</name>
</gene>
<organism evidence="2 3">
    <name type="scientific">Candidatus Megaera venefica</name>
    <dbReference type="NCBI Taxonomy" id="2055910"/>
    <lineage>
        <taxon>Bacteria</taxon>
        <taxon>Pseudomonadati</taxon>
        <taxon>Pseudomonadota</taxon>
        <taxon>Alphaproteobacteria</taxon>
        <taxon>Rickettsiales</taxon>
        <taxon>Rickettsiaceae</taxon>
        <taxon>Candidatus Megaera</taxon>
    </lineage>
</organism>
<evidence type="ECO:0000259" key="1">
    <source>
        <dbReference type="PROSITE" id="PS50914"/>
    </source>
</evidence>
<name>A0ABU5NAU8_9RICK</name>
<comment type="caution">
    <text evidence="2">The sequence shown here is derived from an EMBL/GenBank/DDBJ whole genome shotgun (WGS) entry which is preliminary data.</text>
</comment>
<dbReference type="Pfam" id="PF04972">
    <property type="entry name" value="BON"/>
    <property type="match status" value="2"/>
</dbReference>
<accession>A0ABU5NAU8</accession>